<keyword evidence="11" id="KW-1208">Phospholipid metabolism</keyword>
<keyword evidence="10" id="KW-0594">Phospholipid biosynthesis</keyword>
<dbReference type="Gene3D" id="3.30.870.10">
    <property type="entry name" value="Endonuclease Chain A"/>
    <property type="match status" value="2"/>
</dbReference>
<evidence type="ECO:0000256" key="4">
    <source>
        <dbReference type="ARBA" id="ARBA00022679"/>
    </source>
</evidence>
<evidence type="ECO:0000256" key="6">
    <source>
        <dbReference type="ARBA" id="ARBA00022737"/>
    </source>
</evidence>
<evidence type="ECO:0000256" key="1">
    <source>
        <dbReference type="ARBA" id="ARBA00004236"/>
    </source>
</evidence>
<dbReference type="AlphaFoldDB" id="A0A1L3MX20"/>
<evidence type="ECO:0000313" key="14">
    <source>
        <dbReference type="EMBL" id="APH06891.1"/>
    </source>
</evidence>
<dbReference type="PANTHER" id="PTHR21248:SF7">
    <property type="entry name" value="MINOR CARDIOLIPIN SYNTHASE CLSB"/>
    <property type="match status" value="1"/>
</dbReference>
<dbReference type="KEGG" id="bwh:A9C19_00445"/>
<evidence type="ECO:0000256" key="10">
    <source>
        <dbReference type="ARBA" id="ARBA00023209"/>
    </source>
</evidence>
<keyword evidence="6" id="KW-0677">Repeat</keyword>
<evidence type="ECO:0000256" key="3">
    <source>
        <dbReference type="ARBA" id="ARBA00022516"/>
    </source>
</evidence>
<dbReference type="RefSeq" id="WP_072581679.1">
    <property type="nucleotide sequence ID" value="NZ_CP016020.1"/>
</dbReference>
<comment type="subcellular location">
    <subcellularLocation>
        <location evidence="1">Cell membrane</location>
    </subcellularLocation>
</comment>
<dbReference type="PIRSF" id="PIRSF000850">
    <property type="entry name" value="Phospholipase_D_PSS"/>
    <property type="match status" value="1"/>
</dbReference>
<dbReference type="FunFam" id="3.30.870.10:FF:000014">
    <property type="entry name" value="Cardiolipin synthase"/>
    <property type="match status" value="1"/>
</dbReference>
<evidence type="ECO:0000256" key="2">
    <source>
        <dbReference type="ARBA" id="ARBA00022475"/>
    </source>
</evidence>
<evidence type="ECO:0000256" key="9">
    <source>
        <dbReference type="ARBA" id="ARBA00023136"/>
    </source>
</evidence>
<dbReference type="InterPro" id="IPR025202">
    <property type="entry name" value="PLD-like_dom"/>
</dbReference>
<dbReference type="STRING" id="1547283.A9C19_00445"/>
<dbReference type="GO" id="GO:0005886">
    <property type="term" value="C:plasma membrane"/>
    <property type="evidence" value="ECO:0007669"/>
    <property type="project" value="UniProtKB-SubCell"/>
</dbReference>
<dbReference type="InterPro" id="IPR022924">
    <property type="entry name" value="Cardiolipin_synthase"/>
</dbReference>
<evidence type="ECO:0000256" key="7">
    <source>
        <dbReference type="ARBA" id="ARBA00022989"/>
    </source>
</evidence>
<dbReference type="NCBIfam" id="TIGR04265">
    <property type="entry name" value="bac_cardiolipin"/>
    <property type="match status" value="1"/>
</dbReference>
<dbReference type="SUPFAM" id="SSF56024">
    <property type="entry name" value="Phospholipase D/nuclease"/>
    <property type="match status" value="2"/>
</dbReference>
<dbReference type="PANTHER" id="PTHR21248">
    <property type="entry name" value="CARDIOLIPIN SYNTHASE"/>
    <property type="match status" value="1"/>
</dbReference>
<evidence type="ECO:0000256" key="11">
    <source>
        <dbReference type="ARBA" id="ARBA00023264"/>
    </source>
</evidence>
<keyword evidence="15" id="KW-1185">Reference proteome</keyword>
<reference evidence="14 15" key="1">
    <citation type="journal article" date="2016" name="Sci. Rep.">
        <title>Complete genome sequence and transcriptomic analysis of a novel marine strain Bacillus weihaiensis reveals the mechanism of brown algae degradation.</title>
        <authorList>
            <person name="Zhu Y."/>
            <person name="Chen P."/>
            <person name="Bao Y."/>
            <person name="Men Y."/>
            <person name="Zeng Y."/>
            <person name="Yang J."/>
            <person name="Sun J."/>
            <person name="Sun Y."/>
        </authorList>
    </citation>
    <scope>NUCLEOTIDE SEQUENCE [LARGE SCALE GENOMIC DNA]</scope>
    <source>
        <strain evidence="14 15">Alg07</strain>
    </source>
</reference>
<feature type="domain" description="PLD phosphodiesterase" evidence="13">
    <location>
        <begin position="138"/>
        <end position="165"/>
    </location>
</feature>
<keyword evidence="9" id="KW-0472">Membrane</keyword>
<dbReference type="GO" id="GO:0008808">
    <property type="term" value="F:cardiolipin synthase activity"/>
    <property type="evidence" value="ECO:0007669"/>
    <property type="project" value="UniProtKB-UniRule"/>
</dbReference>
<evidence type="ECO:0000256" key="5">
    <source>
        <dbReference type="ARBA" id="ARBA00022692"/>
    </source>
</evidence>
<name>A0A1L3MX20_9BACI</name>
<evidence type="ECO:0000313" key="15">
    <source>
        <dbReference type="Proteomes" id="UP000181936"/>
    </source>
</evidence>
<protein>
    <recommendedName>
        <fullName evidence="12">Cardiolipin synthase</fullName>
        <ecNumber evidence="12">2.7.8.-</ecNumber>
    </recommendedName>
</protein>
<evidence type="ECO:0000256" key="8">
    <source>
        <dbReference type="ARBA" id="ARBA00023098"/>
    </source>
</evidence>
<dbReference type="SMART" id="SM00155">
    <property type="entry name" value="PLDc"/>
    <property type="match status" value="2"/>
</dbReference>
<gene>
    <name evidence="14" type="ORF">A9C19_00445</name>
</gene>
<dbReference type="CDD" id="cd09110">
    <property type="entry name" value="PLDc_CLS_1"/>
    <property type="match status" value="1"/>
</dbReference>
<dbReference type="PROSITE" id="PS50035">
    <property type="entry name" value="PLD"/>
    <property type="match status" value="2"/>
</dbReference>
<dbReference type="InterPro" id="IPR001736">
    <property type="entry name" value="PLipase_D/transphosphatidylase"/>
</dbReference>
<dbReference type="CDD" id="cd09112">
    <property type="entry name" value="PLDc_CLS_2"/>
    <property type="match status" value="1"/>
</dbReference>
<keyword evidence="7" id="KW-1133">Transmembrane helix</keyword>
<evidence type="ECO:0000256" key="12">
    <source>
        <dbReference type="NCBIfam" id="TIGR04265"/>
    </source>
</evidence>
<keyword evidence="4" id="KW-0808">Transferase</keyword>
<sequence length="397" mass="46292">MFVCFIVLTLVVAWVYCDYHAGRKDHLMKSKYTKYPLRMSDIDLYTDGTELYTDLFEQINKCTKRIHVLIYIVKNDDISHEFLDILSKKASEGLDVRLLLDYVGSAKLGKKKIREIQEKGVRIAFSHKPKLPYLFYTSQARNHRKITVLDGKTAYLGGFNIGKEYIGLDPKLGYWRDYHLKIAGEGVQDLQAQFLKDWFDSTGEDDRGKPSYFIPQMKGKSSQLFISTYGKHLDDHFIHFIQQAKREIIICSPYFIPGKVILDELLAARSRGVNVQIMVPLKEDHPLVKEASMPYFKPLLLAGCEIYQFFYGFFHAKVIVIDDHFCDIGTANFDKRSMYLNDEMNCIIYDHDFIQKVKDKIISDFKKSELLTYQAYQKRPFTHKVKEKFATLISHFL</sequence>
<dbReference type="GO" id="GO:0032049">
    <property type="term" value="P:cardiolipin biosynthetic process"/>
    <property type="evidence" value="ECO:0007669"/>
    <property type="project" value="UniProtKB-UniRule"/>
</dbReference>
<keyword evidence="2" id="KW-1003">Cell membrane</keyword>
<dbReference type="EC" id="2.7.8.-" evidence="12"/>
<dbReference type="Pfam" id="PF13091">
    <property type="entry name" value="PLDc_2"/>
    <property type="match status" value="2"/>
</dbReference>
<keyword evidence="3" id="KW-0444">Lipid biosynthesis</keyword>
<accession>A0A1L3MX20</accession>
<dbReference type="Proteomes" id="UP000181936">
    <property type="component" value="Chromosome"/>
</dbReference>
<keyword evidence="5" id="KW-0812">Transmembrane</keyword>
<feature type="domain" description="PLD phosphodiesterase" evidence="13">
    <location>
        <begin position="310"/>
        <end position="337"/>
    </location>
</feature>
<evidence type="ECO:0000259" key="13">
    <source>
        <dbReference type="PROSITE" id="PS50035"/>
    </source>
</evidence>
<dbReference type="EMBL" id="CP016020">
    <property type="protein sequence ID" value="APH06891.1"/>
    <property type="molecule type" value="Genomic_DNA"/>
</dbReference>
<organism evidence="14 15">
    <name type="scientific">Bacillus weihaiensis</name>
    <dbReference type="NCBI Taxonomy" id="1547283"/>
    <lineage>
        <taxon>Bacteria</taxon>
        <taxon>Bacillati</taxon>
        <taxon>Bacillota</taxon>
        <taxon>Bacilli</taxon>
        <taxon>Bacillales</taxon>
        <taxon>Bacillaceae</taxon>
        <taxon>Bacillus</taxon>
    </lineage>
</organism>
<proteinExistence type="predicted"/>
<keyword evidence="8" id="KW-0443">Lipid metabolism</keyword>